<evidence type="ECO:0000313" key="5">
    <source>
        <dbReference type="Proteomes" id="UP000035036"/>
    </source>
</evidence>
<gene>
    <name evidence="4" type="ORF">GSUB_08920</name>
</gene>
<evidence type="ECO:0000256" key="3">
    <source>
        <dbReference type="SAM" id="Phobius"/>
    </source>
</evidence>
<keyword evidence="1" id="KW-0175">Coiled coil</keyword>
<dbReference type="RefSeq" id="WP_040200359.1">
    <property type="nucleotide sequence ID" value="NZ_CP010311.1"/>
</dbReference>
<dbReference type="AlphaFoldDB" id="A0A0B5FSR9"/>
<protein>
    <recommendedName>
        <fullName evidence="6">General secretion pathway protein B</fullName>
    </recommendedName>
</protein>
<name>A0A0B5FSR9_9BACT</name>
<dbReference type="KEGG" id="gsb:GSUB_08920"/>
<proteinExistence type="predicted"/>
<evidence type="ECO:0008006" key="6">
    <source>
        <dbReference type="Google" id="ProtNLM"/>
    </source>
</evidence>
<keyword evidence="5" id="KW-1185">Reference proteome</keyword>
<feature type="compositionally biased region" description="Low complexity" evidence="2">
    <location>
        <begin position="264"/>
        <end position="280"/>
    </location>
</feature>
<feature type="coiled-coil region" evidence="1">
    <location>
        <begin position="188"/>
        <end position="222"/>
    </location>
</feature>
<sequence>MSSILKALKKLEEQKSEKKEGAVNIARDILRTSRNAKKAENWILPTAVVALLLTGAMVAYFLVGGFSPDSESEFVLPVAEVEKEATPAEVTGPSQVETEEGQNAAAAGEEMVAETEASAPPSEARAPVVDRPEAVFAGKSQPESSAAGKQESETPLSDGAVAATQNAGASAARVAADEETIRHQKETAATLKETAQVLKATAESLREKAEQARQAAVAARAAEQSVASGGGSRAAASVTTVRLSSASDTSEGTEPPTRHVYRPSDSGAAGGSAKAALSKGEAADQEESLPRVLTSNMESGKSRWTTASAAGAFPELKVSEIHYQYDVENRLAVVNDLPVMEGTVIDGARVDRILKDRVRFIFNGQYKEIRVSR</sequence>
<feature type="region of interest" description="Disordered" evidence="2">
    <location>
        <begin position="224"/>
        <end position="301"/>
    </location>
</feature>
<feature type="region of interest" description="Disordered" evidence="2">
    <location>
        <begin position="84"/>
        <end position="157"/>
    </location>
</feature>
<keyword evidence="3" id="KW-0812">Transmembrane</keyword>
<feature type="compositionally biased region" description="Low complexity" evidence="2">
    <location>
        <begin position="101"/>
        <end position="127"/>
    </location>
</feature>
<accession>A0A0B5FSR9</accession>
<dbReference type="OrthoDB" id="5402565at2"/>
<evidence type="ECO:0000313" key="4">
    <source>
        <dbReference type="EMBL" id="AJF06641.1"/>
    </source>
</evidence>
<dbReference type="EMBL" id="CP010311">
    <property type="protein sequence ID" value="AJF06641.1"/>
    <property type="molecule type" value="Genomic_DNA"/>
</dbReference>
<keyword evidence="3" id="KW-1133">Transmembrane helix</keyword>
<keyword evidence="3" id="KW-0472">Membrane</keyword>
<dbReference type="HOGENOM" id="CLU_741377_0_0_7"/>
<evidence type="ECO:0000256" key="1">
    <source>
        <dbReference type="SAM" id="Coils"/>
    </source>
</evidence>
<feature type="transmembrane region" description="Helical" evidence="3">
    <location>
        <begin position="42"/>
        <end position="63"/>
    </location>
</feature>
<dbReference type="Proteomes" id="UP000035036">
    <property type="component" value="Chromosome"/>
</dbReference>
<reference evidence="4 5" key="1">
    <citation type="journal article" date="2015" name="Genome Announc.">
        <title>Genomes of Geoalkalibacter ferrihydriticus Z-0531T and Geoalkalibacter subterraneus Red1T, Two Haloalkaliphilic Metal-Reducing Deltaproteobacteria.</title>
        <authorList>
            <person name="Badalamenti J.P."/>
            <person name="Krajmalnik-Brown R."/>
            <person name="Torres C.I."/>
            <person name="Bond D.R."/>
        </authorList>
    </citation>
    <scope>NUCLEOTIDE SEQUENCE [LARGE SCALE GENOMIC DNA]</scope>
    <source>
        <strain evidence="4 5">Red1</strain>
    </source>
</reference>
<organism evidence="4 5">
    <name type="scientific">Geoalkalibacter subterraneus</name>
    <dbReference type="NCBI Taxonomy" id="483547"/>
    <lineage>
        <taxon>Bacteria</taxon>
        <taxon>Pseudomonadati</taxon>
        <taxon>Thermodesulfobacteriota</taxon>
        <taxon>Desulfuromonadia</taxon>
        <taxon>Desulfuromonadales</taxon>
        <taxon>Geoalkalibacteraceae</taxon>
        <taxon>Geoalkalibacter</taxon>
    </lineage>
</organism>
<feature type="compositionally biased region" description="Low complexity" evidence="2">
    <location>
        <begin position="224"/>
        <end position="238"/>
    </location>
</feature>
<feature type="compositionally biased region" description="Polar residues" evidence="2">
    <location>
        <begin position="239"/>
        <end position="252"/>
    </location>
</feature>
<evidence type="ECO:0000256" key="2">
    <source>
        <dbReference type="SAM" id="MobiDB-lite"/>
    </source>
</evidence>